<dbReference type="InterPro" id="IPR036179">
    <property type="entry name" value="Ig-like_dom_sf"/>
</dbReference>
<dbReference type="Pfam" id="PF13927">
    <property type="entry name" value="Ig_3"/>
    <property type="match status" value="1"/>
</dbReference>
<keyword evidence="9" id="KW-1185">Reference proteome</keyword>
<dbReference type="Pfam" id="PF07686">
    <property type="entry name" value="V-set"/>
    <property type="match status" value="1"/>
</dbReference>
<feature type="transmembrane region" description="Helical" evidence="5">
    <location>
        <begin position="43"/>
        <end position="68"/>
    </location>
</feature>
<evidence type="ECO:0000256" key="2">
    <source>
        <dbReference type="ARBA" id="ARBA00023157"/>
    </source>
</evidence>
<dbReference type="InterPro" id="IPR052598">
    <property type="entry name" value="IgSF_CEA-related"/>
</dbReference>
<dbReference type="Ensembl" id="ENSCSET00000018767.1">
    <property type="protein sequence ID" value="ENSCSEP00000018536.1"/>
    <property type="gene ID" value="ENSCSEG00000011878.1"/>
</dbReference>
<feature type="signal peptide" evidence="6">
    <location>
        <begin position="1"/>
        <end position="18"/>
    </location>
</feature>
<evidence type="ECO:0000256" key="3">
    <source>
        <dbReference type="ARBA" id="ARBA00023180"/>
    </source>
</evidence>
<dbReference type="InterPro" id="IPR013106">
    <property type="entry name" value="Ig_V-set"/>
</dbReference>
<evidence type="ECO:0000256" key="4">
    <source>
        <dbReference type="ARBA" id="ARBA00023319"/>
    </source>
</evidence>
<proteinExistence type="predicted"/>
<dbReference type="InterPro" id="IPR003598">
    <property type="entry name" value="Ig_sub2"/>
</dbReference>
<keyword evidence="2" id="KW-1015">Disulfide bond</keyword>
<reference evidence="8" key="2">
    <citation type="submission" date="2025-08" db="UniProtKB">
        <authorList>
            <consortium name="Ensembl"/>
        </authorList>
    </citation>
    <scope>IDENTIFICATION</scope>
</reference>
<dbReference type="PROSITE" id="PS50835">
    <property type="entry name" value="IG_LIKE"/>
    <property type="match status" value="2"/>
</dbReference>
<dbReference type="SMART" id="SM00408">
    <property type="entry name" value="IGc2"/>
    <property type="match status" value="2"/>
</dbReference>
<feature type="chain" id="PRO_5017942639" evidence="6">
    <location>
        <begin position="19"/>
        <end position="362"/>
    </location>
</feature>
<keyword evidence="1 6" id="KW-0732">Signal</keyword>
<dbReference type="InterPro" id="IPR013783">
    <property type="entry name" value="Ig-like_fold"/>
</dbReference>
<keyword evidence="5" id="KW-0472">Membrane</keyword>
<evidence type="ECO:0000256" key="6">
    <source>
        <dbReference type="SAM" id="SignalP"/>
    </source>
</evidence>
<dbReference type="GeneTree" id="ENSGT01100000263479"/>
<keyword evidence="5" id="KW-1133">Transmembrane helix</keyword>
<evidence type="ECO:0000313" key="9">
    <source>
        <dbReference type="Proteomes" id="UP000265120"/>
    </source>
</evidence>
<keyword evidence="4" id="KW-0393">Immunoglobulin domain</keyword>
<dbReference type="PANTHER" id="PTHR44337:SF16">
    <property type="entry name" value="CARCINOEMBRYONIC ANTIGEN-RELATED CELL ADHESION MOLECULE 20-LIKE-RELATED"/>
    <property type="match status" value="1"/>
</dbReference>
<dbReference type="Proteomes" id="UP000265120">
    <property type="component" value="Chromosome 13"/>
</dbReference>
<feature type="domain" description="Ig-like" evidence="7">
    <location>
        <begin position="163"/>
        <end position="252"/>
    </location>
</feature>
<sequence length="362" mass="40396">MFHLLYMIVKTFFLHCLSNTHKEQAPPTSKKDFTVSYTMKYKLFWSVIIVLLSSGLCHGAGVITADFLQGATGENITFLTSLKPTAEPFMALTWSFNKTIQVITSTSEDMTGQGYEDRVVLNRSTGSLILRNITEKDSGEYELLIIPYGAELIQGTAKLRVQTKISTASIDCPTEHLIEGKTSVNLTCDADGLVTNRIWLKDGKAVVPGDRFSFHHGNRVFSISPTHRTDTGEILCNVSNDISFQTAMCSLKVYYGPDKPIITQKPKRAELEERVKLFCSAQSLPEATLFWTFKGVTISRPEINIPELEEEHLGVYTCTVRNSVTGQEASERHRLRDSSANISGSMPMMVCTVLMLVRFTLI</sequence>
<dbReference type="RefSeq" id="XP_024917686.1">
    <property type="nucleotide sequence ID" value="XM_025061918.1"/>
</dbReference>
<keyword evidence="5" id="KW-0812">Transmembrane</keyword>
<evidence type="ECO:0000313" key="8">
    <source>
        <dbReference type="Ensembl" id="ENSCSEP00000018536.1"/>
    </source>
</evidence>
<keyword evidence="3" id="KW-0325">Glycoprotein</keyword>
<dbReference type="Gene3D" id="2.60.40.10">
    <property type="entry name" value="Immunoglobulins"/>
    <property type="match status" value="3"/>
</dbReference>
<name>A0A3P8VYY3_CYNSE</name>
<reference evidence="8" key="3">
    <citation type="submission" date="2025-09" db="UniProtKB">
        <authorList>
            <consortium name="Ensembl"/>
        </authorList>
    </citation>
    <scope>IDENTIFICATION</scope>
</reference>
<accession>A0A3P8VYY3</accession>
<dbReference type="AlphaFoldDB" id="A0A3P8VYY3"/>
<protein>
    <submittedName>
        <fullName evidence="8">Carcinoembryonic antigen-related cell adhesion molecule 1-like</fullName>
    </submittedName>
</protein>
<dbReference type="GeneID" id="103388856"/>
<dbReference type="Pfam" id="PF07679">
    <property type="entry name" value="I-set"/>
    <property type="match status" value="1"/>
</dbReference>
<feature type="domain" description="Ig-like" evidence="7">
    <location>
        <begin position="260"/>
        <end position="343"/>
    </location>
</feature>
<dbReference type="SMART" id="SM00409">
    <property type="entry name" value="IG"/>
    <property type="match status" value="3"/>
</dbReference>
<dbReference type="PANTHER" id="PTHR44337">
    <property type="entry name" value="CARCINOEMBRYONIC ANTIGEN-RELATED CELL ADHESION MOLECULE 8"/>
    <property type="match status" value="1"/>
</dbReference>
<evidence type="ECO:0000256" key="5">
    <source>
        <dbReference type="SAM" id="Phobius"/>
    </source>
</evidence>
<dbReference type="OrthoDB" id="10012075at2759"/>
<evidence type="ECO:0000259" key="7">
    <source>
        <dbReference type="PROSITE" id="PS50835"/>
    </source>
</evidence>
<dbReference type="SUPFAM" id="SSF48726">
    <property type="entry name" value="Immunoglobulin"/>
    <property type="match status" value="3"/>
</dbReference>
<reference evidence="8 9" key="1">
    <citation type="journal article" date="2014" name="Nat. Genet.">
        <title>Whole-genome sequence of a flatfish provides insights into ZW sex chromosome evolution and adaptation to a benthic lifestyle.</title>
        <authorList>
            <person name="Chen S."/>
            <person name="Zhang G."/>
            <person name="Shao C."/>
            <person name="Huang Q."/>
            <person name="Liu G."/>
            <person name="Zhang P."/>
            <person name="Song W."/>
            <person name="An N."/>
            <person name="Chalopin D."/>
            <person name="Volff J.N."/>
            <person name="Hong Y."/>
            <person name="Li Q."/>
            <person name="Sha Z."/>
            <person name="Zhou H."/>
            <person name="Xie M."/>
            <person name="Yu Q."/>
            <person name="Liu Y."/>
            <person name="Xiang H."/>
            <person name="Wang N."/>
            <person name="Wu K."/>
            <person name="Yang C."/>
            <person name="Zhou Q."/>
            <person name="Liao X."/>
            <person name="Yang L."/>
            <person name="Hu Q."/>
            <person name="Zhang J."/>
            <person name="Meng L."/>
            <person name="Jin L."/>
            <person name="Tian Y."/>
            <person name="Lian J."/>
            <person name="Yang J."/>
            <person name="Miao G."/>
            <person name="Liu S."/>
            <person name="Liang Z."/>
            <person name="Yan F."/>
            <person name="Li Y."/>
            <person name="Sun B."/>
            <person name="Zhang H."/>
            <person name="Zhang J."/>
            <person name="Zhu Y."/>
            <person name="Du M."/>
            <person name="Zhao Y."/>
            <person name="Schartl M."/>
            <person name="Tang Q."/>
            <person name="Wang J."/>
        </authorList>
    </citation>
    <scope>NUCLEOTIDE SEQUENCE</scope>
</reference>
<dbReference type="InParanoid" id="A0A3P8VYY3"/>
<dbReference type="InterPro" id="IPR003599">
    <property type="entry name" value="Ig_sub"/>
</dbReference>
<dbReference type="STRING" id="244447.ENSCSEP00000018536"/>
<dbReference type="InterPro" id="IPR013098">
    <property type="entry name" value="Ig_I-set"/>
</dbReference>
<dbReference type="InterPro" id="IPR007110">
    <property type="entry name" value="Ig-like_dom"/>
</dbReference>
<organism evidence="8 9">
    <name type="scientific">Cynoglossus semilaevis</name>
    <name type="common">Tongue sole</name>
    <dbReference type="NCBI Taxonomy" id="244447"/>
    <lineage>
        <taxon>Eukaryota</taxon>
        <taxon>Metazoa</taxon>
        <taxon>Chordata</taxon>
        <taxon>Craniata</taxon>
        <taxon>Vertebrata</taxon>
        <taxon>Euteleostomi</taxon>
        <taxon>Actinopterygii</taxon>
        <taxon>Neopterygii</taxon>
        <taxon>Teleostei</taxon>
        <taxon>Neoteleostei</taxon>
        <taxon>Acanthomorphata</taxon>
        <taxon>Carangaria</taxon>
        <taxon>Pleuronectiformes</taxon>
        <taxon>Pleuronectoidei</taxon>
        <taxon>Cynoglossidae</taxon>
        <taxon>Cynoglossinae</taxon>
        <taxon>Cynoglossus</taxon>
    </lineage>
</organism>
<evidence type="ECO:0000256" key="1">
    <source>
        <dbReference type="ARBA" id="ARBA00022729"/>
    </source>
</evidence>